<gene>
    <name evidence="3" type="ORF">OB144RH_02440</name>
</gene>
<evidence type="ECO:0000313" key="3">
    <source>
        <dbReference type="EMBL" id="CAK9120354.1"/>
    </source>
</evidence>
<dbReference type="SUPFAM" id="SSF143011">
    <property type="entry name" value="RelE-like"/>
    <property type="match status" value="1"/>
</dbReference>
<accession>A0ABP0T471</accession>
<organism evidence="3 4">
    <name type="scientific">Rickettsia helvetica</name>
    <dbReference type="NCBI Taxonomy" id="35789"/>
    <lineage>
        <taxon>Bacteria</taxon>
        <taxon>Pseudomonadati</taxon>
        <taxon>Pseudomonadota</taxon>
        <taxon>Alphaproteobacteria</taxon>
        <taxon>Rickettsiales</taxon>
        <taxon>Rickettsiaceae</taxon>
        <taxon>Rickettsieae</taxon>
        <taxon>Rickettsia</taxon>
        <taxon>spotted fever group</taxon>
    </lineage>
</organism>
<dbReference type="PANTHER" id="PTHR35601">
    <property type="entry name" value="TOXIN RELE"/>
    <property type="match status" value="1"/>
</dbReference>
<dbReference type="InterPro" id="IPR035093">
    <property type="entry name" value="RelE/ParE_toxin_dom_sf"/>
</dbReference>
<reference evidence="3 4" key="1">
    <citation type="submission" date="2024-02" db="EMBL/GenBank/DDBJ databases">
        <authorList>
            <person name="Nijsse B."/>
            <person name="Sprong H."/>
        </authorList>
    </citation>
    <scope>NUCLEOTIDE SEQUENCE [LARGE SCALE GENOMIC DNA]</scope>
    <source>
        <strain evidence="3">OB144</strain>
    </source>
</reference>
<dbReference type="Pfam" id="PF05016">
    <property type="entry name" value="ParE_toxin"/>
    <property type="match status" value="1"/>
</dbReference>
<proteinExistence type="inferred from homology"/>
<dbReference type="EMBL" id="OZ018776">
    <property type="protein sequence ID" value="CAK9120354.1"/>
    <property type="molecule type" value="Genomic_DNA"/>
</dbReference>
<dbReference type="Proteomes" id="UP001642485">
    <property type="component" value="Chromosome"/>
</dbReference>
<evidence type="ECO:0000256" key="2">
    <source>
        <dbReference type="ARBA" id="ARBA00022649"/>
    </source>
</evidence>
<keyword evidence="2" id="KW-1277">Toxin-antitoxin system</keyword>
<evidence type="ECO:0000256" key="1">
    <source>
        <dbReference type="ARBA" id="ARBA00006226"/>
    </source>
</evidence>
<dbReference type="PANTHER" id="PTHR35601:SF1">
    <property type="entry name" value="TOXIN RELE"/>
    <property type="match status" value="1"/>
</dbReference>
<evidence type="ECO:0000313" key="4">
    <source>
        <dbReference type="Proteomes" id="UP001642485"/>
    </source>
</evidence>
<comment type="similarity">
    <text evidence="1">Belongs to the RelE toxin family.</text>
</comment>
<sequence length="115" mass="13218">MEHIYANLTVSISEFKKSPTALLDKASGEPIAKKEWDKLGSTIKEQFKKKLSERLKSPHAPKDAINGGNNLYKIKLRSVGYRLVYEVDDKRIIVLVLAIEKRNRNEVYSKLFSRI</sequence>
<protein>
    <submittedName>
        <fullName evidence="3">Type II toxin-antitoxin system RelE/ParE family toxin</fullName>
    </submittedName>
</protein>
<keyword evidence="4" id="KW-1185">Reference proteome</keyword>
<name>A0ABP0T471_RICHE</name>
<dbReference type="Gene3D" id="3.30.2310.20">
    <property type="entry name" value="RelE-like"/>
    <property type="match status" value="1"/>
</dbReference>
<dbReference type="InterPro" id="IPR007712">
    <property type="entry name" value="RelE/ParE_toxin"/>
</dbReference>